<keyword evidence="4 7" id="KW-1133">Transmembrane helix</keyword>
<evidence type="ECO:0000313" key="10">
    <source>
        <dbReference type="Proteomes" id="UP000314986"/>
    </source>
</evidence>
<dbReference type="InParanoid" id="A0A4W3JDY1"/>
<proteinExistence type="inferred from homology"/>
<sequence length="73" mass="7800">MQDCVRSKPWLGLLGLVTMGLAALTSAGIINLMGGKYNSTFLGIPFIVLGILPTPMAQLVKPLPCVKLTWTDL</sequence>
<feature type="transmembrane region" description="Helical" evidence="7">
    <location>
        <begin position="12"/>
        <end position="34"/>
    </location>
</feature>
<dbReference type="GO" id="GO:0045202">
    <property type="term" value="C:synapse"/>
    <property type="evidence" value="ECO:0007669"/>
    <property type="project" value="TreeGrafter"/>
</dbReference>
<evidence type="ECO:0000256" key="1">
    <source>
        <dbReference type="ARBA" id="ARBA00004141"/>
    </source>
</evidence>
<evidence type="ECO:0000256" key="7">
    <source>
        <dbReference type="SAM" id="Phobius"/>
    </source>
</evidence>
<evidence type="ECO:0000256" key="2">
    <source>
        <dbReference type="ARBA" id="ARBA00005585"/>
    </source>
</evidence>
<dbReference type="InterPro" id="IPR003392">
    <property type="entry name" value="PTHD_SSD"/>
</dbReference>
<dbReference type="AlphaFoldDB" id="A0A4W3JDY1"/>
<dbReference type="GO" id="GO:0005886">
    <property type="term" value="C:plasma membrane"/>
    <property type="evidence" value="ECO:0007669"/>
    <property type="project" value="TreeGrafter"/>
</dbReference>
<dbReference type="PROSITE" id="PS50156">
    <property type="entry name" value="SSD"/>
    <property type="match status" value="1"/>
</dbReference>
<evidence type="ECO:0000256" key="6">
    <source>
        <dbReference type="ARBA" id="ARBA00023180"/>
    </source>
</evidence>
<reference evidence="10" key="3">
    <citation type="journal article" date="2014" name="Nature">
        <title>Elephant shark genome provides unique insights into gnathostome evolution.</title>
        <authorList>
            <consortium name="International Elephant Shark Genome Sequencing Consortium"/>
            <person name="Venkatesh B."/>
            <person name="Lee A.P."/>
            <person name="Ravi V."/>
            <person name="Maurya A.K."/>
            <person name="Lian M.M."/>
            <person name="Swann J.B."/>
            <person name="Ohta Y."/>
            <person name="Flajnik M.F."/>
            <person name="Sutoh Y."/>
            <person name="Kasahara M."/>
            <person name="Hoon S."/>
            <person name="Gangu V."/>
            <person name="Roy S.W."/>
            <person name="Irimia M."/>
            <person name="Korzh V."/>
            <person name="Kondrychyn I."/>
            <person name="Lim Z.W."/>
            <person name="Tay B.H."/>
            <person name="Tohari S."/>
            <person name="Kong K.W."/>
            <person name="Ho S."/>
            <person name="Lorente-Galdos B."/>
            <person name="Quilez J."/>
            <person name="Marques-Bonet T."/>
            <person name="Raney B.J."/>
            <person name="Ingham P.W."/>
            <person name="Tay A."/>
            <person name="Hillier L.W."/>
            <person name="Minx P."/>
            <person name="Boehm T."/>
            <person name="Wilson R.K."/>
            <person name="Brenner S."/>
            <person name="Warren W.C."/>
        </authorList>
    </citation>
    <scope>NUCLEOTIDE SEQUENCE [LARGE SCALE GENOMIC DNA]</scope>
</reference>
<dbReference type="GO" id="GO:0050890">
    <property type="term" value="P:cognition"/>
    <property type="evidence" value="ECO:0007669"/>
    <property type="project" value="TreeGrafter"/>
</dbReference>
<evidence type="ECO:0000256" key="3">
    <source>
        <dbReference type="ARBA" id="ARBA00022692"/>
    </source>
</evidence>
<evidence type="ECO:0000259" key="8">
    <source>
        <dbReference type="PROSITE" id="PS50156"/>
    </source>
</evidence>
<feature type="domain" description="SSD" evidence="8">
    <location>
        <begin position="1"/>
        <end position="51"/>
    </location>
</feature>
<organism evidence="9 10">
    <name type="scientific">Callorhinchus milii</name>
    <name type="common">Ghost shark</name>
    <dbReference type="NCBI Taxonomy" id="7868"/>
    <lineage>
        <taxon>Eukaryota</taxon>
        <taxon>Metazoa</taxon>
        <taxon>Chordata</taxon>
        <taxon>Craniata</taxon>
        <taxon>Vertebrata</taxon>
        <taxon>Chondrichthyes</taxon>
        <taxon>Holocephali</taxon>
        <taxon>Chimaeriformes</taxon>
        <taxon>Callorhinchidae</taxon>
        <taxon>Callorhinchus</taxon>
    </lineage>
</organism>
<comment type="subcellular location">
    <subcellularLocation>
        <location evidence="1">Membrane</location>
        <topology evidence="1">Multi-pass membrane protein</topology>
    </subcellularLocation>
</comment>
<reference evidence="9" key="5">
    <citation type="submission" date="2025-09" db="UniProtKB">
        <authorList>
            <consortium name="Ensembl"/>
        </authorList>
    </citation>
    <scope>IDENTIFICATION</scope>
</reference>
<keyword evidence="10" id="KW-1185">Reference proteome</keyword>
<evidence type="ECO:0000256" key="5">
    <source>
        <dbReference type="ARBA" id="ARBA00023136"/>
    </source>
</evidence>
<keyword evidence="6" id="KW-0325">Glycoprotein</keyword>
<keyword evidence="5 7" id="KW-0472">Membrane</keyword>
<comment type="similarity">
    <text evidence="2">Belongs to the patched family.</text>
</comment>
<name>A0A4W3JDY1_CALMI</name>
<protein>
    <recommendedName>
        <fullName evidence="8">SSD domain-containing protein</fullName>
    </recommendedName>
</protein>
<dbReference type="GeneTree" id="ENSGT00940000157080"/>
<dbReference type="PANTHER" id="PTHR10796:SF36">
    <property type="entry name" value="PATCHED DOMAIN-CONTAINING PROTEIN 1"/>
    <property type="match status" value="1"/>
</dbReference>
<reference evidence="10" key="2">
    <citation type="journal article" date="2007" name="PLoS Biol.">
        <title>Survey sequencing and comparative analysis of the elephant shark (Callorhinchus milii) genome.</title>
        <authorList>
            <person name="Venkatesh B."/>
            <person name="Kirkness E.F."/>
            <person name="Loh Y.H."/>
            <person name="Halpern A.L."/>
            <person name="Lee A.P."/>
            <person name="Johnson J."/>
            <person name="Dandona N."/>
            <person name="Viswanathan L.D."/>
            <person name="Tay A."/>
            <person name="Venter J.C."/>
            <person name="Strausberg R.L."/>
            <person name="Brenner S."/>
        </authorList>
    </citation>
    <scope>NUCLEOTIDE SEQUENCE [LARGE SCALE GENOMIC DNA]</scope>
</reference>
<dbReference type="Proteomes" id="UP000314986">
    <property type="component" value="Unassembled WGS sequence"/>
</dbReference>
<dbReference type="GO" id="GO:0007268">
    <property type="term" value="P:chemical synaptic transmission"/>
    <property type="evidence" value="ECO:0007669"/>
    <property type="project" value="TreeGrafter"/>
</dbReference>
<evidence type="ECO:0000256" key="4">
    <source>
        <dbReference type="ARBA" id="ARBA00022989"/>
    </source>
</evidence>
<accession>A0A4W3JDY1</accession>
<dbReference type="PANTHER" id="PTHR10796">
    <property type="entry name" value="PATCHED-RELATED"/>
    <property type="match status" value="1"/>
</dbReference>
<reference evidence="10" key="1">
    <citation type="journal article" date="2006" name="Science">
        <title>Ancient noncoding elements conserved in the human genome.</title>
        <authorList>
            <person name="Venkatesh B."/>
            <person name="Kirkness E.F."/>
            <person name="Loh Y.H."/>
            <person name="Halpern A.L."/>
            <person name="Lee A.P."/>
            <person name="Johnson J."/>
            <person name="Dandona N."/>
            <person name="Viswanathan L.D."/>
            <person name="Tay A."/>
            <person name="Venter J.C."/>
            <person name="Strausberg R.L."/>
            <person name="Brenner S."/>
        </authorList>
    </citation>
    <scope>NUCLEOTIDE SEQUENCE [LARGE SCALE GENOMIC DNA]</scope>
</reference>
<keyword evidence="3 7" id="KW-0812">Transmembrane</keyword>
<dbReference type="InterPro" id="IPR000731">
    <property type="entry name" value="SSD"/>
</dbReference>
<dbReference type="Ensembl" id="ENSCMIT00000030966.1">
    <property type="protein sequence ID" value="ENSCMIP00000030500.1"/>
    <property type="gene ID" value="ENSCMIG00000013119.1"/>
</dbReference>
<reference evidence="9" key="4">
    <citation type="submission" date="2025-08" db="UniProtKB">
        <authorList>
            <consortium name="Ensembl"/>
        </authorList>
    </citation>
    <scope>IDENTIFICATION</scope>
</reference>
<feature type="transmembrane region" description="Helical" evidence="7">
    <location>
        <begin position="40"/>
        <end position="60"/>
    </location>
</feature>
<dbReference type="Pfam" id="PF02460">
    <property type="entry name" value="Patched"/>
    <property type="match status" value="1"/>
</dbReference>
<evidence type="ECO:0000313" key="9">
    <source>
        <dbReference type="Ensembl" id="ENSCMIP00000030500.1"/>
    </source>
</evidence>
<dbReference type="InterPro" id="IPR051697">
    <property type="entry name" value="Patched_domain-protein"/>
</dbReference>